<protein>
    <submittedName>
        <fullName evidence="1">Uncharacterized protein</fullName>
    </submittedName>
</protein>
<organism evidence="1 2">
    <name type="scientific">Cronartium quercuum f. sp. fusiforme G11</name>
    <dbReference type="NCBI Taxonomy" id="708437"/>
    <lineage>
        <taxon>Eukaryota</taxon>
        <taxon>Fungi</taxon>
        <taxon>Dikarya</taxon>
        <taxon>Basidiomycota</taxon>
        <taxon>Pucciniomycotina</taxon>
        <taxon>Pucciniomycetes</taxon>
        <taxon>Pucciniales</taxon>
        <taxon>Coleosporiaceae</taxon>
        <taxon>Cronartium</taxon>
    </lineage>
</organism>
<sequence length="55" mass="5742">MKVCPTLPIWRGRTGSTQLGKGRDSSPLLSPTGLYCSQSPPIALSLSEAVLCGPL</sequence>
<comment type="caution">
    <text evidence="1">The sequence shown here is derived from an EMBL/GenBank/DDBJ whole genome shotgun (WGS) entry which is preliminary data.</text>
</comment>
<dbReference type="AlphaFoldDB" id="A0A9P6T7I3"/>
<dbReference type="Proteomes" id="UP000886653">
    <property type="component" value="Unassembled WGS sequence"/>
</dbReference>
<proteinExistence type="predicted"/>
<evidence type="ECO:0000313" key="2">
    <source>
        <dbReference type="Proteomes" id="UP000886653"/>
    </source>
</evidence>
<dbReference type="EMBL" id="MU167383">
    <property type="protein sequence ID" value="KAG0141534.1"/>
    <property type="molecule type" value="Genomic_DNA"/>
</dbReference>
<reference evidence="1" key="1">
    <citation type="submission" date="2013-11" db="EMBL/GenBank/DDBJ databases">
        <title>Genome sequence of the fusiform rust pathogen reveals effectors for host alternation and coevolution with pine.</title>
        <authorList>
            <consortium name="DOE Joint Genome Institute"/>
            <person name="Smith K."/>
            <person name="Pendleton A."/>
            <person name="Kubisiak T."/>
            <person name="Anderson C."/>
            <person name="Salamov A."/>
            <person name="Aerts A."/>
            <person name="Riley R."/>
            <person name="Clum A."/>
            <person name="Lindquist E."/>
            <person name="Ence D."/>
            <person name="Campbell M."/>
            <person name="Kronenberg Z."/>
            <person name="Feau N."/>
            <person name="Dhillon B."/>
            <person name="Hamelin R."/>
            <person name="Burleigh J."/>
            <person name="Smith J."/>
            <person name="Yandell M."/>
            <person name="Nelson C."/>
            <person name="Grigoriev I."/>
            <person name="Davis J."/>
        </authorList>
    </citation>
    <scope>NUCLEOTIDE SEQUENCE</scope>
    <source>
        <strain evidence="1">G11</strain>
    </source>
</reference>
<keyword evidence="2" id="KW-1185">Reference proteome</keyword>
<accession>A0A9P6T7I3</accession>
<evidence type="ECO:0000313" key="1">
    <source>
        <dbReference type="EMBL" id="KAG0141534.1"/>
    </source>
</evidence>
<gene>
    <name evidence="1" type="ORF">CROQUDRAFT_98682</name>
</gene>
<name>A0A9P6T7I3_9BASI</name>